<organism evidence="1 2">
    <name type="scientific">Lactiplantibacillus plantarum</name>
    <name type="common">Lactobacillus plantarum</name>
    <dbReference type="NCBI Taxonomy" id="1590"/>
    <lineage>
        <taxon>Bacteria</taxon>
        <taxon>Bacillati</taxon>
        <taxon>Bacillota</taxon>
        <taxon>Bacilli</taxon>
        <taxon>Lactobacillales</taxon>
        <taxon>Lactobacillaceae</taxon>
        <taxon>Lactiplantibacillus</taxon>
    </lineage>
</organism>
<reference evidence="1 2" key="1">
    <citation type="submission" date="2016-08" db="EMBL/GenBank/DDBJ databases">
        <title>Genome sequencing of Lactobacillus plantarum JSA22, isolated from fermented soybean paste.</title>
        <authorList>
            <person name="Choi H.S."/>
        </authorList>
    </citation>
    <scope>NUCLEOTIDE SEQUENCE [LARGE SCALE GENOMIC DNA]</scope>
    <source>
        <strain evidence="1 2">JSA22</strain>
    </source>
</reference>
<sequence length="63" mass="7114">MNDEELKQKIYAQYLGAREQHANHFVITGMPLDTAERLATYLIESGEINASIAKYKSGINLML</sequence>
<protein>
    <submittedName>
        <fullName evidence="1">Uncharacterized protein</fullName>
    </submittedName>
</protein>
<dbReference type="Proteomes" id="UP000094892">
    <property type="component" value="Unassembled WGS sequence"/>
</dbReference>
<name>A0A1E3KPK4_LACPN</name>
<dbReference type="RefSeq" id="WP_069302408.1">
    <property type="nucleotide sequence ID" value="NZ_CP185953.1"/>
</dbReference>
<dbReference type="AlphaFoldDB" id="A0A1E3KPK4"/>
<proteinExistence type="predicted"/>
<dbReference type="EMBL" id="MCOL01000001">
    <property type="protein sequence ID" value="ODO60689.1"/>
    <property type="molecule type" value="Genomic_DNA"/>
</dbReference>
<accession>A0A1E3KPK4</accession>
<evidence type="ECO:0000313" key="2">
    <source>
        <dbReference type="Proteomes" id="UP000094892"/>
    </source>
</evidence>
<comment type="caution">
    <text evidence="1">The sequence shown here is derived from an EMBL/GenBank/DDBJ whole genome shotgun (WGS) entry which is preliminary data.</text>
</comment>
<evidence type="ECO:0000313" key="1">
    <source>
        <dbReference type="EMBL" id="ODO60689.1"/>
    </source>
</evidence>
<gene>
    <name evidence="1" type="ORF">LPJSA22_00634</name>
</gene>